<comment type="caution">
    <text evidence="2">The sequence shown here is derived from an EMBL/GenBank/DDBJ whole genome shotgun (WGS) entry which is preliminary data.</text>
</comment>
<reference evidence="2" key="1">
    <citation type="journal article" date="2012" name="PLoS ONE">
        <title>Gene sets for utilization of primary and secondary nutrition supplies in the distal gut of endangered iberian lynx.</title>
        <authorList>
            <person name="Alcaide M."/>
            <person name="Messina E."/>
            <person name="Richter M."/>
            <person name="Bargiela R."/>
            <person name="Peplies J."/>
            <person name="Huws S.A."/>
            <person name="Newbold C.J."/>
            <person name="Golyshin P.N."/>
            <person name="Simon M.A."/>
            <person name="Lopez G."/>
            <person name="Yakimov M.M."/>
            <person name="Ferrer M."/>
        </authorList>
    </citation>
    <scope>NUCLEOTIDE SEQUENCE</scope>
</reference>
<evidence type="ECO:0000256" key="1">
    <source>
        <dbReference type="SAM" id="MobiDB-lite"/>
    </source>
</evidence>
<accession>J9C4Y4</accession>
<evidence type="ECO:0000313" key="2">
    <source>
        <dbReference type="EMBL" id="EJW94880.1"/>
    </source>
</evidence>
<name>J9C4Y4_9ZZZZ</name>
<dbReference type="AlphaFoldDB" id="J9C4Y4"/>
<feature type="compositionally biased region" description="Basic and acidic residues" evidence="1">
    <location>
        <begin position="19"/>
        <end position="29"/>
    </location>
</feature>
<proteinExistence type="predicted"/>
<dbReference type="EMBL" id="AMCI01006130">
    <property type="protein sequence ID" value="EJW94880.1"/>
    <property type="molecule type" value="Genomic_DNA"/>
</dbReference>
<sequence>MPSRKSFQEPFASQKRSSSKKESSSKEILTHLSFNEATP</sequence>
<feature type="region of interest" description="Disordered" evidence="1">
    <location>
        <begin position="1"/>
        <end position="39"/>
    </location>
</feature>
<organism evidence="2">
    <name type="scientific">gut metagenome</name>
    <dbReference type="NCBI Taxonomy" id="749906"/>
    <lineage>
        <taxon>unclassified sequences</taxon>
        <taxon>metagenomes</taxon>
        <taxon>organismal metagenomes</taxon>
    </lineage>
</organism>
<protein>
    <submittedName>
        <fullName evidence="2">Uncharacterized protein</fullName>
    </submittedName>
</protein>
<gene>
    <name evidence="2" type="ORF">EVA_17014</name>
</gene>